<dbReference type="EMBL" id="JAEHHL010000012">
    <property type="protein sequence ID" value="MBK0400936.1"/>
    <property type="molecule type" value="Genomic_DNA"/>
</dbReference>
<name>A0A8J7SGI6_9RHOB</name>
<feature type="transmembrane region" description="Helical" evidence="1">
    <location>
        <begin position="70"/>
        <end position="90"/>
    </location>
</feature>
<keyword evidence="1" id="KW-1133">Transmembrane helix</keyword>
<sequence>MRRIGSIARALVAVATSAALVAGCASPRTKAEHRAALDACLASPDPYGSPACQREQILRQQMDYERSENASIAMGAFALSLLGLGIWAVVDDDNCCYGGRYYYYH</sequence>
<evidence type="ECO:0000256" key="1">
    <source>
        <dbReference type="SAM" id="Phobius"/>
    </source>
</evidence>
<dbReference type="AlphaFoldDB" id="A0A8J7SGI6"/>
<evidence type="ECO:0000313" key="3">
    <source>
        <dbReference type="EMBL" id="MBK0400936.1"/>
    </source>
</evidence>
<protein>
    <recommendedName>
        <fullName evidence="5">Lipoprotein</fullName>
    </recommendedName>
</protein>
<proteinExistence type="predicted"/>
<feature type="signal peptide" evidence="2">
    <location>
        <begin position="1"/>
        <end position="21"/>
    </location>
</feature>
<reference evidence="3" key="1">
    <citation type="submission" date="2020-12" db="EMBL/GenBank/DDBJ databases">
        <title>Bacterial taxonomy.</title>
        <authorList>
            <person name="Pan X."/>
        </authorList>
    </citation>
    <scope>NUCLEOTIDE SEQUENCE</scope>
    <source>
        <strain evidence="3">M0105</strain>
    </source>
</reference>
<dbReference type="Proteomes" id="UP000655420">
    <property type="component" value="Unassembled WGS sequence"/>
</dbReference>
<feature type="chain" id="PRO_5035317042" description="Lipoprotein" evidence="2">
    <location>
        <begin position="22"/>
        <end position="105"/>
    </location>
</feature>
<evidence type="ECO:0000313" key="4">
    <source>
        <dbReference type="Proteomes" id="UP000655420"/>
    </source>
</evidence>
<comment type="caution">
    <text evidence="3">The sequence shown here is derived from an EMBL/GenBank/DDBJ whole genome shotgun (WGS) entry which is preliminary data.</text>
</comment>
<dbReference type="PROSITE" id="PS51257">
    <property type="entry name" value="PROKAR_LIPOPROTEIN"/>
    <property type="match status" value="1"/>
</dbReference>
<organism evidence="3 4">
    <name type="scientific">Thermohalobaculum xanthum</name>
    <dbReference type="NCBI Taxonomy" id="2753746"/>
    <lineage>
        <taxon>Bacteria</taxon>
        <taxon>Pseudomonadati</taxon>
        <taxon>Pseudomonadota</taxon>
        <taxon>Alphaproteobacteria</taxon>
        <taxon>Rhodobacterales</taxon>
        <taxon>Paracoccaceae</taxon>
        <taxon>Thermohalobaculum</taxon>
    </lineage>
</organism>
<evidence type="ECO:0008006" key="5">
    <source>
        <dbReference type="Google" id="ProtNLM"/>
    </source>
</evidence>
<keyword evidence="2" id="KW-0732">Signal</keyword>
<keyword evidence="1" id="KW-0812">Transmembrane</keyword>
<keyword evidence="1" id="KW-0472">Membrane</keyword>
<gene>
    <name evidence="3" type="ORF">H0I76_17190</name>
</gene>
<accession>A0A8J7SGI6</accession>
<evidence type="ECO:0000256" key="2">
    <source>
        <dbReference type="SAM" id="SignalP"/>
    </source>
</evidence>
<keyword evidence="4" id="KW-1185">Reference proteome</keyword>
<dbReference type="RefSeq" id="WP_200612777.1">
    <property type="nucleotide sequence ID" value="NZ_JAEHHL010000012.1"/>
</dbReference>